<dbReference type="AlphaFoldDB" id="T1J7M4"/>
<dbReference type="EnsemblMetazoa" id="SMAR009679-RA">
    <property type="protein sequence ID" value="SMAR009679-PA"/>
    <property type="gene ID" value="SMAR009679"/>
</dbReference>
<dbReference type="HOGENOM" id="CLU_054217_0_0_1"/>
<keyword evidence="3" id="KW-0597">Phosphoprotein</keyword>
<feature type="compositionally biased region" description="Basic and acidic residues" evidence="10">
    <location>
        <begin position="232"/>
        <end position="252"/>
    </location>
</feature>
<comment type="subcellular location">
    <subcellularLocation>
        <location evidence="1">Nucleus</location>
    </subcellularLocation>
</comment>
<organism evidence="11 12">
    <name type="scientific">Strigamia maritima</name>
    <name type="common">European centipede</name>
    <name type="synonym">Geophilus maritimus</name>
    <dbReference type="NCBI Taxonomy" id="126957"/>
    <lineage>
        <taxon>Eukaryota</taxon>
        <taxon>Metazoa</taxon>
        <taxon>Ecdysozoa</taxon>
        <taxon>Arthropoda</taxon>
        <taxon>Myriapoda</taxon>
        <taxon>Chilopoda</taxon>
        <taxon>Pleurostigmophora</taxon>
        <taxon>Geophilomorpha</taxon>
        <taxon>Linotaeniidae</taxon>
        <taxon>Strigamia</taxon>
    </lineage>
</organism>
<dbReference type="InterPro" id="IPR038753">
    <property type="entry name" value="NFKBIL1"/>
</dbReference>
<keyword evidence="4" id="KW-0677">Repeat</keyword>
<evidence type="ECO:0000313" key="11">
    <source>
        <dbReference type="EnsemblMetazoa" id="SMAR009679-PA"/>
    </source>
</evidence>
<dbReference type="PROSITE" id="PS50088">
    <property type="entry name" value="ANK_REPEAT"/>
    <property type="match status" value="1"/>
</dbReference>
<dbReference type="Proteomes" id="UP000014500">
    <property type="component" value="Unassembled WGS sequence"/>
</dbReference>
<dbReference type="PANTHER" id="PTHR15263">
    <property type="entry name" value="I-KAPPA-B-LIKE PROTEIN IKBL"/>
    <property type="match status" value="1"/>
</dbReference>
<evidence type="ECO:0000256" key="4">
    <source>
        <dbReference type="ARBA" id="ARBA00022737"/>
    </source>
</evidence>
<dbReference type="SMART" id="SM00248">
    <property type="entry name" value="ANK"/>
    <property type="match status" value="1"/>
</dbReference>
<dbReference type="Gene3D" id="1.25.40.20">
    <property type="entry name" value="Ankyrin repeat-containing domain"/>
    <property type="match status" value="1"/>
</dbReference>
<accession>T1J7M4</accession>
<dbReference type="Pfam" id="PF00023">
    <property type="entry name" value="Ank"/>
    <property type="match status" value="1"/>
</dbReference>
<evidence type="ECO:0000256" key="6">
    <source>
        <dbReference type="ARBA" id="ARBA00023242"/>
    </source>
</evidence>
<dbReference type="InterPro" id="IPR036770">
    <property type="entry name" value="Ankyrin_rpt-contain_sf"/>
</dbReference>
<evidence type="ECO:0000256" key="3">
    <source>
        <dbReference type="ARBA" id="ARBA00022553"/>
    </source>
</evidence>
<dbReference type="SUPFAM" id="SSF48403">
    <property type="entry name" value="Ankyrin repeat"/>
    <property type="match status" value="1"/>
</dbReference>
<name>T1J7M4_STRMM</name>
<dbReference type="PhylomeDB" id="T1J7M4"/>
<reference evidence="12" key="1">
    <citation type="submission" date="2011-05" db="EMBL/GenBank/DDBJ databases">
        <authorList>
            <person name="Richards S.R."/>
            <person name="Qu J."/>
            <person name="Jiang H."/>
            <person name="Jhangiani S.N."/>
            <person name="Agravi P."/>
            <person name="Goodspeed R."/>
            <person name="Gross S."/>
            <person name="Mandapat C."/>
            <person name="Jackson L."/>
            <person name="Mathew T."/>
            <person name="Pu L."/>
            <person name="Thornton R."/>
            <person name="Saada N."/>
            <person name="Wilczek-Boney K.B."/>
            <person name="Lee S."/>
            <person name="Kovar C."/>
            <person name="Wu Y."/>
            <person name="Scherer S.E."/>
            <person name="Worley K.C."/>
            <person name="Muzny D.M."/>
            <person name="Gibbs R."/>
        </authorList>
    </citation>
    <scope>NUCLEOTIDE SEQUENCE</scope>
    <source>
        <strain evidence="12">Brora</strain>
    </source>
</reference>
<keyword evidence="5 9" id="KW-0040">ANK repeat</keyword>
<sequence length="373" mass="44260">MASESDETHLTSYKLNRIYRYVRKGYVRKLNTFLNEQYIDIRRVVFSKRRNALHIACKHKQKDIVKFLLRHDLNLLFQDAKGNVPLLTSALTNLKHKRSGRASKISDLLISACSKALTVKNNEGICAQEVLEFIRQKEKESKKKKRIFFYKKLTVEISSSDSSESEDSNIFSDFDSEESDSEWLAKMQMEFEDVYFQEFGKFENDFMQFESDLGNETYDDWADRMRDEFSAKRRRSNESHYRKRPKPEEPRNESTTNKLKREFKPTDELTGLKLRKRKYEKQCKRLFENDGNEEITLKDLPVLNEMFIKILLCFDSDESVKKYYLKKQQVAWHPDKFLQKCGQRLLNSDRDAILERVNQISQLINSHLDAMTN</sequence>
<keyword evidence="12" id="KW-1185">Reference proteome</keyword>
<dbReference type="PANTHER" id="PTHR15263:SF1">
    <property type="entry name" value="NF-KAPPA-B INHIBITOR-LIKE PROTEIN 1"/>
    <property type="match status" value="1"/>
</dbReference>
<evidence type="ECO:0000256" key="7">
    <source>
        <dbReference type="ARBA" id="ARBA00030621"/>
    </source>
</evidence>
<dbReference type="GO" id="GO:0043124">
    <property type="term" value="P:negative regulation of canonical NF-kappaB signal transduction"/>
    <property type="evidence" value="ECO:0007669"/>
    <property type="project" value="InterPro"/>
</dbReference>
<evidence type="ECO:0000256" key="8">
    <source>
        <dbReference type="ARBA" id="ARBA00030802"/>
    </source>
</evidence>
<dbReference type="STRING" id="126957.T1J7M4"/>
<dbReference type="OMA" id="YNDEMSS"/>
<dbReference type="GO" id="GO:0005634">
    <property type="term" value="C:nucleus"/>
    <property type="evidence" value="ECO:0007669"/>
    <property type="project" value="UniProtKB-SubCell"/>
</dbReference>
<dbReference type="InterPro" id="IPR002110">
    <property type="entry name" value="Ankyrin_rpt"/>
</dbReference>
<evidence type="ECO:0000256" key="2">
    <source>
        <dbReference type="ARBA" id="ARBA00014259"/>
    </source>
</evidence>
<evidence type="ECO:0000256" key="5">
    <source>
        <dbReference type="ARBA" id="ARBA00023043"/>
    </source>
</evidence>
<evidence type="ECO:0000256" key="10">
    <source>
        <dbReference type="SAM" id="MobiDB-lite"/>
    </source>
</evidence>
<dbReference type="eggNOG" id="ENOG502QTMZ">
    <property type="taxonomic scope" value="Eukaryota"/>
</dbReference>
<keyword evidence="6" id="KW-0539">Nucleus</keyword>
<reference evidence="11" key="2">
    <citation type="submission" date="2015-02" db="UniProtKB">
        <authorList>
            <consortium name="EnsemblMetazoa"/>
        </authorList>
    </citation>
    <scope>IDENTIFICATION</scope>
</reference>
<feature type="repeat" description="ANK" evidence="9">
    <location>
        <begin position="48"/>
        <end position="80"/>
    </location>
</feature>
<dbReference type="EMBL" id="JH431936">
    <property type="status" value="NOT_ANNOTATED_CDS"/>
    <property type="molecule type" value="Genomic_DNA"/>
</dbReference>
<evidence type="ECO:0000313" key="12">
    <source>
        <dbReference type="Proteomes" id="UP000014500"/>
    </source>
</evidence>
<evidence type="ECO:0000256" key="9">
    <source>
        <dbReference type="PROSITE-ProRule" id="PRU00023"/>
    </source>
</evidence>
<protein>
    <recommendedName>
        <fullName evidence="2">NF-kappa-B inhibitor-like protein 1</fullName>
    </recommendedName>
    <alternativeName>
        <fullName evidence="7">Inhibitor of kappa B-like protein</fullName>
    </alternativeName>
    <alternativeName>
        <fullName evidence="8">Nuclear factor of kappa light polypeptide gene enhancer in B-cells inhibitor-like 1</fullName>
    </alternativeName>
</protein>
<evidence type="ECO:0000256" key="1">
    <source>
        <dbReference type="ARBA" id="ARBA00004123"/>
    </source>
</evidence>
<feature type="region of interest" description="Disordered" evidence="10">
    <location>
        <begin position="232"/>
        <end position="262"/>
    </location>
</feature>
<proteinExistence type="predicted"/>